<reference evidence="2" key="1">
    <citation type="submission" date="2023-07" db="EMBL/GenBank/DDBJ databases">
        <authorList>
            <person name="Kim M."/>
        </authorList>
    </citation>
    <scope>NUCLEOTIDE SEQUENCE</scope>
    <source>
        <strain evidence="2">BIUV-7</strain>
    </source>
</reference>
<feature type="compositionally biased region" description="Basic and acidic residues" evidence="1">
    <location>
        <begin position="50"/>
        <end position="66"/>
    </location>
</feature>
<keyword evidence="3" id="KW-1185">Reference proteome</keyword>
<sequence length="102" mass="10799">MSSTLTAKFDTRRDAEMAVERLVQAFHIERTDIFIAPEGAANSAGDEAAGADREAGEPSPEGREDAALAGRIVVSVDLEDDDAADEIRAAFAEFDGSDPELS</sequence>
<evidence type="ECO:0000313" key="3">
    <source>
        <dbReference type="Proteomes" id="UP001169764"/>
    </source>
</evidence>
<gene>
    <name evidence="2" type="ORF">Q4F19_15665</name>
</gene>
<dbReference type="RefSeq" id="WP_303544348.1">
    <property type="nucleotide sequence ID" value="NZ_JAUOTP010000007.1"/>
</dbReference>
<accession>A0ABT8YDV2</accession>
<name>A0ABT8YDV2_9SPHN</name>
<feature type="region of interest" description="Disordered" evidence="1">
    <location>
        <begin position="37"/>
        <end position="67"/>
    </location>
</feature>
<feature type="compositionally biased region" description="Low complexity" evidence="1">
    <location>
        <begin position="38"/>
        <end position="48"/>
    </location>
</feature>
<dbReference type="Proteomes" id="UP001169764">
    <property type="component" value="Unassembled WGS sequence"/>
</dbReference>
<dbReference type="EMBL" id="JAUOTP010000007">
    <property type="protein sequence ID" value="MDO6415829.1"/>
    <property type="molecule type" value="Genomic_DNA"/>
</dbReference>
<organism evidence="2 3">
    <name type="scientific">Sphingomonas natans</name>
    <dbReference type="NCBI Taxonomy" id="3063330"/>
    <lineage>
        <taxon>Bacteria</taxon>
        <taxon>Pseudomonadati</taxon>
        <taxon>Pseudomonadota</taxon>
        <taxon>Alphaproteobacteria</taxon>
        <taxon>Sphingomonadales</taxon>
        <taxon>Sphingomonadaceae</taxon>
        <taxon>Sphingomonas</taxon>
    </lineage>
</organism>
<comment type="caution">
    <text evidence="2">The sequence shown here is derived from an EMBL/GenBank/DDBJ whole genome shotgun (WGS) entry which is preliminary data.</text>
</comment>
<proteinExistence type="predicted"/>
<evidence type="ECO:0000313" key="2">
    <source>
        <dbReference type="EMBL" id="MDO6415829.1"/>
    </source>
</evidence>
<protein>
    <submittedName>
        <fullName evidence="2">Uncharacterized protein</fullName>
    </submittedName>
</protein>
<evidence type="ECO:0000256" key="1">
    <source>
        <dbReference type="SAM" id="MobiDB-lite"/>
    </source>
</evidence>